<dbReference type="OrthoDB" id="9998602at2"/>
<evidence type="ECO:0000313" key="3">
    <source>
        <dbReference type="Proteomes" id="UP000192907"/>
    </source>
</evidence>
<dbReference type="Proteomes" id="UP000192907">
    <property type="component" value="Unassembled WGS sequence"/>
</dbReference>
<feature type="signal peptide" evidence="1">
    <location>
        <begin position="1"/>
        <end position="20"/>
    </location>
</feature>
<gene>
    <name evidence="2" type="ORF">SAMN06296036_107258</name>
</gene>
<name>A0A1Y6BQK9_9BACT</name>
<protein>
    <submittedName>
        <fullName evidence="2">Uncharacterized protein</fullName>
    </submittedName>
</protein>
<dbReference type="AlphaFoldDB" id="A0A1Y6BQK9"/>
<reference evidence="3" key="1">
    <citation type="submission" date="2017-04" db="EMBL/GenBank/DDBJ databases">
        <authorList>
            <person name="Varghese N."/>
            <person name="Submissions S."/>
        </authorList>
    </citation>
    <scope>NUCLEOTIDE SEQUENCE [LARGE SCALE GENOMIC DNA]</scope>
    <source>
        <strain evidence="3">RKEM611</strain>
    </source>
</reference>
<accession>A0A1Y6BQK9</accession>
<keyword evidence="3" id="KW-1185">Reference proteome</keyword>
<dbReference type="EMBL" id="FWZT01000007">
    <property type="protein sequence ID" value="SMF22982.1"/>
    <property type="molecule type" value="Genomic_DNA"/>
</dbReference>
<keyword evidence="1" id="KW-0732">Signal</keyword>
<evidence type="ECO:0000256" key="1">
    <source>
        <dbReference type="SAM" id="SignalP"/>
    </source>
</evidence>
<dbReference type="STRING" id="1513793.SAMN06296036_107258"/>
<organism evidence="2 3">
    <name type="scientific">Pseudobacteriovorax antillogorgiicola</name>
    <dbReference type="NCBI Taxonomy" id="1513793"/>
    <lineage>
        <taxon>Bacteria</taxon>
        <taxon>Pseudomonadati</taxon>
        <taxon>Bdellovibrionota</taxon>
        <taxon>Oligoflexia</taxon>
        <taxon>Oligoflexales</taxon>
        <taxon>Pseudobacteriovoracaceae</taxon>
        <taxon>Pseudobacteriovorax</taxon>
    </lineage>
</organism>
<proteinExistence type="predicted"/>
<evidence type="ECO:0000313" key="2">
    <source>
        <dbReference type="EMBL" id="SMF22982.1"/>
    </source>
</evidence>
<sequence length="324" mass="36668">MKLFFAVAVLVCLFSPKAQSLELKTVRHSICGVESYHANRGEVCGIERYNSQVSSLCPPALFNEGTSEQHCGTTRGACAVYEDCNLWYRGICAEPVGACVGWERIPASCRHSAFGVAAYSACERAEFGVALYKQCSHPSFGVSTHRSCSMYKTPEELNEYLTNVSDNMELYLLELPEKKKDLYAKIGHEKALWCMIDKYSDDDLYWEVVTDAKDTFFLQFGYDYSDVTHDCSVEEEIRIVLDGIDCDTISTSDLRTMPKPDGISQARFVRFKSQCATKKSHDLIVDWFEVKDQELGLLINDIVARQDANVKSEIEHVQRYISNR</sequence>
<feature type="chain" id="PRO_5012486795" evidence="1">
    <location>
        <begin position="21"/>
        <end position="324"/>
    </location>
</feature>
<dbReference type="RefSeq" id="WP_132318175.1">
    <property type="nucleotide sequence ID" value="NZ_FWZT01000007.1"/>
</dbReference>